<gene>
    <name evidence="2" type="ORF">A2756_05235</name>
</gene>
<dbReference type="EMBL" id="MHNL01000033">
    <property type="protein sequence ID" value="OGZ43493.1"/>
    <property type="molecule type" value="Genomic_DNA"/>
</dbReference>
<dbReference type="Proteomes" id="UP000177785">
    <property type="component" value="Unassembled WGS sequence"/>
</dbReference>
<dbReference type="PANTHER" id="PTHR34047">
    <property type="entry name" value="NUCLEAR INTRON MATURASE 1, MITOCHONDRIAL-RELATED"/>
    <property type="match status" value="1"/>
</dbReference>
<comment type="caution">
    <text evidence="2">The sequence shown here is derived from an EMBL/GenBank/DDBJ whole genome shotgun (WGS) entry which is preliminary data.</text>
</comment>
<dbReference type="PANTHER" id="PTHR34047:SF8">
    <property type="entry name" value="PROTEIN YKFC"/>
    <property type="match status" value="1"/>
</dbReference>
<dbReference type="AlphaFoldDB" id="A0A1G2FZI8"/>
<evidence type="ECO:0000313" key="2">
    <source>
        <dbReference type="EMBL" id="OGZ43493.1"/>
    </source>
</evidence>
<organism evidence="2 3">
    <name type="scientific">Candidatus Ryanbacteria bacterium RIFCSPHIGHO2_01_FULL_48_27</name>
    <dbReference type="NCBI Taxonomy" id="1802115"/>
    <lineage>
        <taxon>Bacteria</taxon>
        <taxon>Candidatus Ryaniibacteriota</taxon>
    </lineage>
</organism>
<dbReference type="PROSITE" id="PS50878">
    <property type="entry name" value="RT_POL"/>
    <property type="match status" value="1"/>
</dbReference>
<evidence type="ECO:0000313" key="3">
    <source>
        <dbReference type="Proteomes" id="UP000177785"/>
    </source>
</evidence>
<name>A0A1G2FZI8_9BACT</name>
<dbReference type="InterPro" id="IPR051083">
    <property type="entry name" value="GrpII_Intron_Splice-Mob/Def"/>
</dbReference>
<dbReference type="InterPro" id="IPR043502">
    <property type="entry name" value="DNA/RNA_pol_sf"/>
</dbReference>
<dbReference type="STRING" id="1802115.A2756_05235"/>
<evidence type="ECO:0000259" key="1">
    <source>
        <dbReference type="PROSITE" id="PS50878"/>
    </source>
</evidence>
<dbReference type="Pfam" id="PF00078">
    <property type="entry name" value="RVT_1"/>
    <property type="match status" value="1"/>
</dbReference>
<accession>A0A1G2FZI8</accession>
<dbReference type="CDD" id="cd01651">
    <property type="entry name" value="RT_G2_intron"/>
    <property type="match status" value="1"/>
</dbReference>
<dbReference type="SUPFAM" id="SSF56672">
    <property type="entry name" value="DNA/RNA polymerases"/>
    <property type="match status" value="1"/>
</dbReference>
<dbReference type="InterPro" id="IPR000477">
    <property type="entry name" value="RT_dom"/>
</dbReference>
<sequence>MFERIISPENLFLAWVEFCRGKRSRKDVQEFEWRLEENIFALQRELASGSYRHGPYSAFTICDPKQRPIHKALVRDRIVHHALFKILNPIFESSFISHSFSCRAGKGTHRAVDMLERTLWRESRNHTRLCHVLKCDIHHFFASVDHEKLLSILGRRINDERTTELLREIVSSFVAEEPTLFERKGIPIGNLTSQLFANVYLNEFDQFMKHTLRVQCFIRYTDDFVIVSEDENYLCNLLPSIQSFLKEKLSLDLHPHKVTIRKYGQGIDFLGYVLLPHHRMIRTRTRRRMFRKLFERVGAYKAGVVSAEGVEHSLQSYLGVLSHANAHDVSEDLRNQYWFCMCA</sequence>
<proteinExistence type="predicted"/>
<protein>
    <recommendedName>
        <fullName evidence="1">Reverse transcriptase domain-containing protein</fullName>
    </recommendedName>
</protein>
<feature type="domain" description="Reverse transcriptase" evidence="1">
    <location>
        <begin position="1"/>
        <end position="274"/>
    </location>
</feature>
<reference evidence="2 3" key="1">
    <citation type="journal article" date="2016" name="Nat. Commun.">
        <title>Thousands of microbial genomes shed light on interconnected biogeochemical processes in an aquifer system.</title>
        <authorList>
            <person name="Anantharaman K."/>
            <person name="Brown C.T."/>
            <person name="Hug L.A."/>
            <person name="Sharon I."/>
            <person name="Castelle C.J."/>
            <person name="Probst A.J."/>
            <person name="Thomas B.C."/>
            <person name="Singh A."/>
            <person name="Wilkins M.J."/>
            <person name="Karaoz U."/>
            <person name="Brodie E.L."/>
            <person name="Williams K.H."/>
            <person name="Hubbard S.S."/>
            <person name="Banfield J.F."/>
        </authorList>
    </citation>
    <scope>NUCLEOTIDE SEQUENCE [LARGE SCALE GENOMIC DNA]</scope>
</reference>